<dbReference type="Proteomes" id="UP000249799">
    <property type="component" value="Chromosome"/>
</dbReference>
<proteinExistence type="predicted"/>
<feature type="transmembrane region" description="Helical" evidence="1">
    <location>
        <begin position="325"/>
        <end position="345"/>
    </location>
</feature>
<reference evidence="2 3" key="1">
    <citation type="submission" date="2018-06" db="EMBL/GenBank/DDBJ databases">
        <title>Lujinxingia sediminis gen. nov. sp. nov., a new facultative anaerobic member of the class Deltaproteobacteria, and proposal of Lujinxingaceae fam. nov.</title>
        <authorList>
            <person name="Guo L.-Y."/>
            <person name="Li C.-M."/>
            <person name="Wang S."/>
            <person name="Du Z.-J."/>
        </authorList>
    </citation>
    <scope>NUCLEOTIDE SEQUENCE [LARGE SCALE GENOMIC DNA]</scope>
    <source>
        <strain evidence="2 3">FA350</strain>
    </source>
</reference>
<keyword evidence="1" id="KW-0812">Transmembrane</keyword>
<gene>
    <name evidence="2" type="ORF">DN745_16400</name>
</gene>
<evidence type="ECO:0000313" key="2">
    <source>
        <dbReference type="EMBL" id="AWV90813.1"/>
    </source>
</evidence>
<feature type="transmembrane region" description="Helical" evidence="1">
    <location>
        <begin position="12"/>
        <end position="32"/>
    </location>
</feature>
<feature type="transmembrane region" description="Helical" evidence="1">
    <location>
        <begin position="351"/>
        <end position="371"/>
    </location>
</feature>
<dbReference type="AlphaFoldDB" id="A0A2Z4FPC8"/>
<dbReference type="KEGG" id="bsed:DN745_16400"/>
<dbReference type="RefSeq" id="WP_111336484.1">
    <property type="nucleotide sequence ID" value="NZ_CP030032.1"/>
</dbReference>
<keyword evidence="1" id="KW-0472">Membrane</keyword>
<dbReference type="EMBL" id="CP030032">
    <property type="protein sequence ID" value="AWV90813.1"/>
    <property type="molecule type" value="Genomic_DNA"/>
</dbReference>
<dbReference type="Pfam" id="PF05940">
    <property type="entry name" value="NnrS"/>
    <property type="match status" value="1"/>
</dbReference>
<feature type="transmembrane region" description="Helical" evidence="1">
    <location>
        <begin position="294"/>
        <end position="313"/>
    </location>
</feature>
<keyword evidence="3" id="KW-1185">Reference proteome</keyword>
<feature type="transmembrane region" description="Helical" evidence="1">
    <location>
        <begin position="52"/>
        <end position="70"/>
    </location>
</feature>
<feature type="transmembrane region" description="Helical" evidence="1">
    <location>
        <begin position="82"/>
        <end position="100"/>
    </location>
</feature>
<dbReference type="InterPro" id="IPR010266">
    <property type="entry name" value="NnrS"/>
</dbReference>
<name>A0A2Z4FPC8_9DELT</name>
<evidence type="ECO:0000313" key="3">
    <source>
        <dbReference type="Proteomes" id="UP000249799"/>
    </source>
</evidence>
<dbReference type="OrthoDB" id="5487830at2"/>
<protein>
    <submittedName>
        <fullName evidence="2">NnrS family protein</fullName>
    </submittedName>
</protein>
<sequence length="387" mass="41168">MMSNLFAKGFRPFFLLAALLGAGFVPLWIFGYTGRVNLGGYWDPTTWHGHEMVFGFALAVIAGFLLTAVSNWTKLPTATGPALAGLCGLWVAGRVGMLFAAHLPGALVATVDLAFVVALAFFVGRPILAAKSKRNYKFLPIFAVLFGANLVMHLGAMDILDASTTRATLLGALDMVILIILVVSGRIVPMFTRNATGAEGLRTVAGLERLLYPLVIASIILQLIWPQHTVNGVIALLAGLAVFARQITWGGQYTVKKPILWVLHVGHAWIGVGLILRALAIWLPQVASSASTHALTVGSIGMLIIGMMVRVSLGHTGRPITASKPMSAAFAAVGLAALGRTFLPIILPTYYIEWVIFSGVLFALAFAAFVLEFTPVLTAPRPDGKAG</sequence>
<feature type="transmembrane region" description="Helical" evidence="1">
    <location>
        <begin position="168"/>
        <end position="188"/>
    </location>
</feature>
<evidence type="ECO:0000256" key="1">
    <source>
        <dbReference type="SAM" id="Phobius"/>
    </source>
</evidence>
<feature type="transmembrane region" description="Helical" evidence="1">
    <location>
        <begin position="231"/>
        <end position="247"/>
    </location>
</feature>
<feature type="transmembrane region" description="Helical" evidence="1">
    <location>
        <begin position="106"/>
        <end position="124"/>
    </location>
</feature>
<organism evidence="2 3">
    <name type="scientific">Bradymonas sediminis</name>
    <dbReference type="NCBI Taxonomy" id="1548548"/>
    <lineage>
        <taxon>Bacteria</taxon>
        <taxon>Deltaproteobacteria</taxon>
        <taxon>Bradymonadales</taxon>
        <taxon>Bradymonadaceae</taxon>
        <taxon>Bradymonas</taxon>
    </lineage>
</organism>
<feature type="transmembrane region" description="Helical" evidence="1">
    <location>
        <begin position="259"/>
        <end position="282"/>
    </location>
</feature>
<accession>A0A2Z4FPC8</accession>
<keyword evidence="1" id="KW-1133">Transmembrane helix</keyword>
<feature type="transmembrane region" description="Helical" evidence="1">
    <location>
        <begin position="136"/>
        <end position="156"/>
    </location>
</feature>